<proteinExistence type="inferred from homology"/>
<evidence type="ECO:0000256" key="5">
    <source>
        <dbReference type="ARBA" id="ARBA00041213"/>
    </source>
</evidence>
<reference evidence="7" key="2">
    <citation type="submission" date="2025-09" db="UniProtKB">
        <authorList>
            <consortium name="Ensembl"/>
        </authorList>
    </citation>
    <scope>IDENTIFICATION</scope>
</reference>
<evidence type="ECO:0000256" key="3">
    <source>
        <dbReference type="ARBA" id="ARBA00023274"/>
    </source>
</evidence>
<keyword evidence="8" id="KW-1185">Reference proteome</keyword>
<dbReference type="Gene3D" id="2.30.170.20">
    <property type="entry name" value="Ribosomal protein L24e"/>
    <property type="match status" value="1"/>
</dbReference>
<evidence type="ECO:0000313" key="7">
    <source>
        <dbReference type="Ensembl" id="ENSPSMP00000030786.1"/>
    </source>
</evidence>
<evidence type="ECO:0000256" key="4">
    <source>
        <dbReference type="ARBA" id="ARBA00040612"/>
    </source>
</evidence>
<dbReference type="AlphaFoldDB" id="A0A8C9DS85"/>
<dbReference type="InterPro" id="IPR038630">
    <property type="entry name" value="L24e/L24_sf"/>
</dbReference>
<dbReference type="Gene3D" id="6.10.250.1270">
    <property type="match status" value="1"/>
</dbReference>
<dbReference type="Ensembl" id="ENSPSMT00000035525.1">
    <property type="protein sequence ID" value="ENSPSMP00000030786.1"/>
    <property type="gene ID" value="ENSPSMG00000021375.1"/>
</dbReference>
<feature type="domain" description="Large ribosomal subunit protein eL24-related N-terminal" evidence="6">
    <location>
        <begin position="15"/>
        <end position="68"/>
    </location>
</feature>
<dbReference type="InterPro" id="IPR000988">
    <property type="entry name" value="Ribosomal_eL24-rel_N"/>
</dbReference>
<evidence type="ECO:0000256" key="2">
    <source>
        <dbReference type="ARBA" id="ARBA00022980"/>
    </source>
</evidence>
<dbReference type="GO" id="GO:0003735">
    <property type="term" value="F:structural constituent of ribosome"/>
    <property type="evidence" value="ECO:0007669"/>
    <property type="project" value="InterPro"/>
</dbReference>
<protein>
    <recommendedName>
        <fullName evidence="4">Large ribosomal subunit protein eL24</fullName>
    </recommendedName>
    <alternativeName>
        <fullName evidence="5">60S ribosomal protein L24</fullName>
    </alternativeName>
</protein>
<dbReference type="InterPro" id="IPR056366">
    <property type="entry name" value="Ribosomal_eL24"/>
</dbReference>
<accession>A0A8C9DS85</accession>
<dbReference type="PANTHER" id="PTHR10792">
    <property type="entry name" value="60S RIBOSOMAL PROTEIN L24"/>
    <property type="match status" value="1"/>
</dbReference>
<dbReference type="PANTHER" id="PTHR10792:SF1">
    <property type="entry name" value="RIBOSOMAL PROTEIN L24"/>
    <property type="match status" value="1"/>
</dbReference>
<organism evidence="7 8">
    <name type="scientific">Prolemur simus</name>
    <name type="common">Greater bamboo lemur</name>
    <name type="synonym">Hapalemur simus</name>
    <dbReference type="NCBI Taxonomy" id="1328070"/>
    <lineage>
        <taxon>Eukaryota</taxon>
        <taxon>Metazoa</taxon>
        <taxon>Chordata</taxon>
        <taxon>Craniata</taxon>
        <taxon>Vertebrata</taxon>
        <taxon>Euteleostomi</taxon>
        <taxon>Mammalia</taxon>
        <taxon>Eutheria</taxon>
        <taxon>Euarchontoglires</taxon>
        <taxon>Primates</taxon>
        <taxon>Strepsirrhini</taxon>
        <taxon>Lemuriformes</taxon>
        <taxon>Lemuridae</taxon>
        <taxon>Prolemur</taxon>
    </lineage>
</organism>
<dbReference type="GO" id="GO:0002181">
    <property type="term" value="P:cytoplasmic translation"/>
    <property type="evidence" value="ECO:0007669"/>
    <property type="project" value="TreeGrafter"/>
</dbReference>
<evidence type="ECO:0000256" key="1">
    <source>
        <dbReference type="ARBA" id="ARBA00005647"/>
    </source>
</evidence>
<dbReference type="GeneTree" id="ENSGT00950000183105"/>
<dbReference type="SUPFAM" id="SSF57716">
    <property type="entry name" value="Glucocorticoid receptor-like (DNA-binding domain)"/>
    <property type="match status" value="1"/>
</dbReference>
<keyword evidence="2" id="KW-0689">Ribosomal protein</keyword>
<evidence type="ECO:0000259" key="6">
    <source>
        <dbReference type="Pfam" id="PF01246"/>
    </source>
</evidence>
<evidence type="ECO:0000313" key="8">
    <source>
        <dbReference type="Proteomes" id="UP000694414"/>
    </source>
</evidence>
<dbReference type="Proteomes" id="UP000694414">
    <property type="component" value="Unplaced"/>
</dbReference>
<sequence length="132" mass="15387">MPIHLCTIYGCYSGIYDNRASFSARIDGKVSQFLNAKCKSGVPPKRSPRQTDWTILYRRENKKGQSEEIQKKRTLHAVTFLRAVTGASLADIMAKQSQKPEVRKQKRLSKHLKRLQWLLLRHPQRQRLSKRV</sequence>
<dbReference type="Pfam" id="PF01246">
    <property type="entry name" value="Ribosomal_L24e"/>
    <property type="match status" value="1"/>
</dbReference>
<comment type="similarity">
    <text evidence="1">Belongs to the eukaryotic ribosomal protein eL24 family.</text>
</comment>
<keyword evidence="3" id="KW-0687">Ribonucleoprotein</keyword>
<dbReference type="GO" id="GO:0022625">
    <property type="term" value="C:cytosolic large ribosomal subunit"/>
    <property type="evidence" value="ECO:0007669"/>
    <property type="project" value="TreeGrafter"/>
</dbReference>
<dbReference type="GO" id="GO:0003729">
    <property type="term" value="F:mRNA binding"/>
    <property type="evidence" value="ECO:0007669"/>
    <property type="project" value="TreeGrafter"/>
</dbReference>
<reference evidence="7" key="1">
    <citation type="submission" date="2025-08" db="UniProtKB">
        <authorList>
            <consortium name="Ensembl"/>
        </authorList>
    </citation>
    <scope>IDENTIFICATION</scope>
</reference>
<name>A0A8C9DS85_PROSS</name>